<dbReference type="Pfam" id="PF01355">
    <property type="entry name" value="HIPIP"/>
    <property type="match status" value="1"/>
</dbReference>
<dbReference type="SUPFAM" id="SSF57652">
    <property type="entry name" value="HIPIP (high potential iron protein)"/>
    <property type="match status" value="1"/>
</dbReference>
<comment type="similarity">
    <text evidence="7">Belongs to the high-potential iron-sulfur protein (HiPIP) family.</text>
</comment>
<keyword evidence="5 7" id="KW-0408">Iron</keyword>
<dbReference type="GO" id="GO:0019646">
    <property type="term" value="P:aerobic electron transport chain"/>
    <property type="evidence" value="ECO:0007669"/>
    <property type="project" value="InterPro"/>
</dbReference>
<evidence type="ECO:0000256" key="4">
    <source>
        <dbReference type="ARBA" id="ARBA00022982"/>
    </source>
</evidence>
<evidence type="ECO:0000256" key="7">
    <source>
        <dbReference type="RuleBase" id="RU000620"/>
    </source>
</evidence>
<evidence type="ECO:0000313" key="9">
    <source>
        <dbReference type="EMBL" id="SAK45676.1"/>
    </source>
</evidence>
<comment type="subunit">
    <text evidence="7">Homodimer.</text>
</comment>
<dbReference type="PROSITE" id="PS51318">
    <property type="entry name" value="TAT"/>
    <property type="match status" value="1"/>
</dbReference>
<sequence length="102" mass="10900">MKNVSRRSFMIFSLGMGSALWLSRADADAPHLSEADPAAVAVGYKEDAAKIDKSKYSNYSAGQTCANCSLFQGKSTDAWGGCTLFGEKLVAGRGWCASYTNM</sequence>
<gene>
    <name evidence="9" type="ORF">AWB83_00653</name>
</gene>
<comment type="caution">
    <text evidence="9">The sequence shown here is derived from an EMBL/GenBank/DDBJ whole genome shotgun (WGS) entry which is preliminary data.</text>
</comment>
<evidence type="ECO:0000256" key="5">
    <source>
        <dbReference type="ARBA" id="ARBA00023004"/>
    </source>
</evidence>
<dbReference type="GO" id="GO:0051539">
    <property type="term" value="F:4 iron, 4 sulfur cluster binding"/>
    <property type="evidence" value="ECO:0007669"/>
    <property type="project" value="UniProtKB-KW"/>
</dbReference>
<organism evidence="9 10">
    <name type="scientific">Caballeronia ptereochthonis</name>
    <dbReference type="NCBI Taxonomy" id="1777144"/>
    <lineage>
        <taxon>Bacteria</taxon>
        <taxon>Pseudomonadati</taxon>
        <taxon>Pseudomonadota</taxon>
        <taxon>Betaproteobacteria</taxon>
        <taxon>Burkholderiales</taxon>
        <taxon>Burkholderiaceae</taxon>
        <taxon>Caballeronia</taxon>
    </lineage>
</organism>
<protein>
    <recommendedName>
        <fullName evidence="7">High-potential iron-sulfur protein</fullName>
        <shortName evidence="7">HiPIP</shortName>
    </recommendedName>
</protein>
<dbReference type="InterPro" id="IPR036369">
    <property type="entry name" value="HIPIP_sf"/>
</dbReference>
<keyword evidence="2 7" id="KW-0004">4Fe-4S</keyword>
<dbReference type="Proteomes" id="UP000054978">
    <property type="component" value="Unassembled WGS sequence"/>
</dbReference>
<dbReference type="GO" id="GO:0009055">
    <property type="term" value="F:electron transfer activity"/>
    <property type="evidence" value="ECO:0007669"/>
    <property type="project" value="InterPro"/>
</dbReference>
<dbReference type="GO" id="GO:0046872">
    <property type="term" value="F:metal ion binding"/>
    <property type="evidence" value="ECO:0007669"/>
    <property type="project" value="UniProtKB-KW"/>
</dbReference>
<evidence type="ECO:0000259" key="8">
    <source>
        <dbReference type="PROSITE" id="PS51373"/>
    </source>
</evidence>
<accession>A0A157ZJK9</accession>
<proteinExistence type="inferred from homology"/>
<keyword evidence="10" id="KW-1185">Reference proteome</keyword>
<dbReference type="AlphaFoldDB" id="A0A157ZJK9"/>
<keyword evidence="1 7" id="KW-0813">Transport</keyword>
<dbReference type="PROSITE" id="PS51373">
    <property type="entry name" value="HIPIP"/>
    <property type="match status" value="1"/>
</dbReference>
<keyword evidence="4 7" id="KW-0249">Electron transport</keyword>
<evidence type="ECO:0000313" key="10">
    <source>
        <dbReference type="Proteomes" id="UP000054978"/>
    </source>
</evidence>
<dbReference type="Gene3D" id="4.10.490.10">
    <property type="entry name" value="High potential iron-sulphur protein"/>
    <property type="match status" value="1"/>
</dbReference>
<reference evidence="9" key="1">
    <citation type="submission" date="2016-01" db="EMBL/GenBank/DDBJ databases">
        <authorList>
            <person name="Peeters C."/>
        </authorList>
    </citation>
    <scope>NUCLEOTIDE SEQUENCE [LARGE SCALE GENOMIC DNA]</scope>
    <source>
        <strain evidence="9">LMG 29326</strain>
    </source>
</reference>
<evidence type="ECO:0000256" key="6">
    <source>
        <dbReference type="ARBA" id="ARBA00023014"/>
    </source>
</evidence>
<dbReference type="EMBL" id="FCOB02000002">
    <property type="protein sequence ID" value="SAK45676.1"/>
    <property type="molecule type" value="Genomic_DNA"/>
</dbReference>
<keyword evidence="6 7" id="KW-0411">Iron-sulfur</keyword>
<dbReference type="InterPro" id="IPR000170">
    <property type="entry name" value="High_potential_FeS_prot"/>
</dbReference>
<comment type="function">
    <text evidence="7">Specific class of high-redox-potential 4Fe-4S ferredoxins. Functions in anaerobic electron transport in most purple and in some other photosynthetic bacteria and in at least one genus (Paracoccus) of halophilic, denitrifying bacteria.</text>
</comment>
<keyword evidence="3 7" id="KW-0479">Metal-binding</keyword>
<dbReference type="STRING" id="1777144.AWB83_00653"/>
<evidence type="ECO:0000256" key="2">
    <source>
        <dbReference type="ARBA" id="ARBA00022485"/>
    </source>
</evidence>
<evidence type="ECO:0000256" key="3">
    <source>
        <dbReference type="ARBA" id="ARBA00022723"/>
    </source>
</evidence>
<evidence type="ECO:0000256" key="1">
    <source>
        <dbReference type="ARBA" id="ARBA00022448"/>
    </source>
</evidence>
<feature type="domain" description="High potential iron-sulfur proteins family profile" evidence="8">
    <location>
        <begin position="26"/>
        <end position="102"/>
    </location>
</feature>
<dbReference type="InterPro" id="IPR006311">
    <property type="entry name" value="TAT_signal"/>
</dbReference>
<dbReference type="RefSeq" id="WP_167389057.1">
    <property type="nucleotide sequence ID" value="NZ_FCOB02000002.1"/>
</dbReference>
<name>A0A157ZJK9_9BURK</name>